<feature type="domain" description="Condensation" evidence="2">
    <location>
        <begin position="462"/>
        <end position="721"/>
    </location>
</feature>
<dbReference type="InterPro" id="IPR023213">
    <property type="entry name" value="CAT-like_dom_sf"/>
</dbReference>
<dbReference type="PANTHER" id="PTHR45527">
    <property type="entry name" value="NONRIBOSOMAL PEPTIDE SYNTHETASE"/>
    <property type="match status" value="1"/>
</dbReference>
<dbReference type="SUPFAM" id="SSF52777">
    <property type="entry name" value="CoA-dependent acyltransferases"/>
    <property type="match status" value="4"/>
</dbReference>
<accession>A0A366JFM7</accession>
<keyword evidence="4" id="KW-1185">Reference proteome</keyword>
<dbReference type="Gene3D" id="3.30.559.10">
    <property type="entry name" value="Chloramphenicol acetyltransferase-like domain"/>
    <property type="match status" value="2"/>
</dbReference>
<evidence type="ECO:0000259" key="2">
    <source>
        <dbReference type="Pfam" id="PF00668"/>
    </source>
</evidence>
<dbReference type="Pfam" id="PF00668">
    <property type="entry name" value="Condensation"/>
    <property type="match status" value="2"/>
</dbReference>
<organism evidence="3 4">
    <name type="scientific">Marinomonas rhizomae</name>
    <dbReference type="NCBI Taxonomy" id="491948"/>
    <lineage>
        <taxon>Bacteria</taxon>
        <taxon>Pseudomonadati</taxon>
        <taxon>Pseudomonadota</taxon>
        <taxon>Gammaproteobacteria</taxon>
        <taxon>Oceanospirillales</taxon>
        <taxon>Oceanospirillaceae</taxon>
        <taxon>Marinomonas</taxon>
    </lineage>
</organism>
<reference evidence="3 4" key="1">
    <citation type="submission" date="2018-06" db="EMBL/GenBank/DDBJ databases">
        <title>Genomic Encyclopedia of Type Strains, Phase III (KMG-III): the genomes of soil and plant-associated and newly described type strains.</title>
        <authorList>
            <person name="Whitman W."/>
        </authorList>
    </citation>
    <scope>NUCLEOTIDE SEQUENCE [LARGE SCALE GENOMIC DNA]</scope>
    <source>
        <strain evidence="3 4">CECT 7377</strain>
    </source>
</reference>
<dbReference type="GO" id="GO:0031177">
    <property type="term" value="F:phosphopantetheine binding"/>
    <property type="evidence" value="ECO:0007669"/>
    <property type="project" value="TreeGrafter"/>
</dbReference>
<name>A0A366JFM7_9GAMM</name>
<dbReference type="OrthoDB" id="9757559at2"/>
<dbReference type="EMBL" id="QNSE01000001">
    <property type="protein sequence ID" value="RBP85786.1"/>
    <property type="molecule type" value="Genomic_DNA"/>
</dbReference>
<evidence type="ECO:0000313" key="4">
    <source>
        <dbReference type="Proteomes" id="UP000252792"/>
    </source>
</evidence>
<dbReference type="InterPro" id="IPR001242">
    <property type="entry name" value="Condensation_dom"/>
</dbReference>
<dbReference type="GO" id="GO:0043041">
    <property type="term" value="P:amino acid activation for nonribosomal peptide biosynthetic process"/>
    <property type="evidence" value="ECO:0007669"/>
    <property type="project" value="TreeGrafter"/>
</dbReference>
<evidence type="ECO:0000313" key="3">
    <source>
        <dbReference type="EMBL" id="RBP85786.1"/>
    </source>
</evidence>
<feature type="domain" description="Condensation" evidence="2">
    <location>
        <begin position="3"/>
        <end position="432"/>
    </location>
</feature>
<sequence>MNELTPMQAACWFGRITDSDYLGGVAAHLYTEFDGQRIHPSNLESALQRVYLEHPILRLSLSLDGIAEIKTHSTHSLLEVDDLTHLSSEEQQKYLLHKREQWTHQQLDLSNGQTARFSVSLLGDNNFRLHIDTDMIAIDPSSFRRVMEDLTLFYLDSKAIFTPAPSFFEWHNTIRSNTDLKKLNSRDRKWWQSRLPYIAPTPSLPISNINSQQIKSHCLRAIIAPEELKHLQRLGRHNKVTLSNLLLGIFAFSLSKATNDKCFRLNIPTFWREPLLPETNRCVGDFANFVLLNVNITQHKNLSSLVRSIATQMIELLEHSHYPGVNVMRDLSRYHGTAQNAPIVFTAALDMAEGELFSESVHNTFGAMNWSVSQGPQVALDAQAVRLDGGLLINWDIRLDALPLDWVNTIFENFTKLLKKLCTTPELLNKSFDRLGAFTSNNNEPESKIAYNSLDSEAHTATPLSAIQKAYLLGRTTQLPLGGVAMQEFREYHGHFDATVLKKRLASMVQRHKSLRTYIDTNKLMQVVTDNVTINLKEIDLSQQSSQAATTYIENYRNIYSHSLFDLNFSPWNVTIFYLTDQLLTVFTRFDALILDGRSIAALMVELFETGPIEPPTPDKKQTLEPLNDHDSAQRKSDITYWTNKLSSIDTTPQIPWMVPLDTVGVSKFARKSVIINPIEYRQLIKIGAKQGLFKNSSIMSVVLELLAYWSENRSIHVAIPVLPMYSGALSNHSTFIALAWQANVNNVSSQAKKLQSDILEGLQHLSFSGVDLARTLFEKCGSGPVLPIVITNGLSWPSLSDAHPMHLKSGLTQTPQVAMDIRFTTQQDGALVFSIDYACDAIDVTAIDNLLTAIDTALSQIIHLNEFSFVAKQCFPQNQDFRNKNCNFYTNSASLSLQAQLFSIYTEVIGIAPKDAPPKETSFINMGLRPHHLKTILKRLNADFSTSLSANDVFQCRNIENVEKLLKATKVADKAADQKTQPVHSI</sequence>
<dbReference type="AlphaFoldDB" id="A0A366JFM7"/>
<dbReference type="Gene3D" id="3.30.559.30">
    <property type="entry name" value="Nonribosomal peptide synthetase, condensation domain"/>
    <property type="match status" value="2"/>
</dbReference>
<comment type="caution">
    <text evidence="3">The sequence shown here is derived from an EMBL/GenBank/DDBJ whole genome shotgun (WGS) entry which is preliminary data.</text>
</comment>
<dbReference type="PANTHER" id="PTHR45527:SF10">
    <property type="entry name" value="PYOCHELIN SYNTHASE PCHF"/>
    <property type="match status" value="1"/>
</dbReference>
<dbReference type="GO" id="GO:0005737">
    <property type="term" value="C:cytoplasm"/>
    <property type="evidence" value="ECO:0007669"/>
    <property type="project" value="TreeGrafter"/>
</dbReference>
<proteinExistence type="predicted"/>
<protein>
    <submittedName>
        <fullName evidence="3">Condensation domain-containing protein</fullName>
    </submittedName>
</protein>
<dbReference type="GO" id="GO:0016874">
    <property type="term" value="F:ligase activity"/>
    <property type="evidence" value="ECO:0007669"/>
    <property type="project" value="UniProtKB-KW"/>
</dbReference>
<keyword evidence="1" id="KW-0436">Ligase</keyword>
<gene>
    <name evidence="3" type="ORF">DFP80_101281</name>
</gene>
<dbReference type="GO" id="GO:0044550">
    <property type="term" value="P:secondary metabolite biosynthetic process"/>
    <property type="evidence" value="ECO:0007669"/>
    <property type="project" value="TreeGrafter"/>
</dbReference>
<dbReference type="RefSeq" id="WP_113915019.1">
    <property type="nucleotide sequence ID" value="NZ_QNSE01000001.1"/>
</dbReference>
<evidence type="ECO:0000256" key="1">
    <source>
        <dbReference type="ARBA" id="ARBA00022598"/>
    </source>
</evidence>
<dbReference type="Proteomes" id="UP000252792">
    <property type="component" value="Unassembled WGS sequence"/>
</dbReference>